<evidence type="ECO:0000313" key="2">
    <source>
        <dbReference type="Proteomes" id="UP000267606"/>
    </source>
</evidence>
<dbReference type="WBParaSite" id="OFLC_0000690501-mRNA-1">
    <property type="protein sequence ID" value="OFLC_0000690501-mRNA-1"/>
    <property type="gene ID" value="OFLC_0000690501"/>
</dbReference>
<evidence type="ECO:0000313" key="1">
    <source>
        <dbReference type="EMBL" id="VDO48363.1"/>
    </source>
</evidence>
<reference evidence="3" key="1">
    <citation type="submission" date="2016-06" db="UniProtKB">
        <authorList>
            <consortium name="WormBaseParasite"/>
        </authorList>
    </citation>
    <scope>IDENTIFICATION</scope>
</reference>
<evidence type="ECO:0000313" key="3">
    <source>
        <dbReference type="WBParaSite" id="OFLC_0000690501-mRNA-1"/>
    </source>
</evidence>
<accession>A0A183HHE4</accession>
<organism evidence="3">
    <name type="scientific">Onchocerca flexuosa</name>
    <dbReference type="NCBI Taxonomy" id="387005"/>
    <lineage>
        <taxon>Eukaryota</taxon>
        <taxon>Metazoa</taxon>
        <taxon>Ecdysozoa</taxon>
        <taxon>Nematoda</taxon>
        <taxon>Chromadorea</taxon>
        <taxon>Rhabditida</taxon>
        <taxon>Spirurina</taxon>
        <taxon>Spiruromorpha</taxon>
        <taxon>Filarioidea</taxon>
        <taxon>Onchocercidae</taxon>
        <taxon>Onchocerca</taxon>
    </lineage>
</organism>
<dbReference type="EMBL" id="UZAJ01006863">
    <property type="protein sequence ID" value="VDO48363.1"/>
    <property type="molecule type" value="Genomic_DNA"/>
</dbReference>
<reference evidence="1 2" key="2">
    <citation type="submission" date="2018-11" db="EMBL/GenBank/DDBJ databases">
        <authorList>
            <consortium name="Pathogen Informatics"/>
        </authorList>
    </citation>
    <scope>NUCLEOTIDE SEQUENCE [LARGE SCALE GENOMIC DNA]</scope>
</reference>
<dbReference type="AlphaFoldDB" id="A0A183HHE4"/>
<sequence length="104" mass="11432">MTFQTFQGDIVSCFLTPIDGQQKVLHLAPDKKKIENLPECTAGFVSIKKDIADVEGTDADNAFLVSASRLTNSISDRSECDLNFVFHSIFNVALPFIYSTATVL</sequence>
<name>A0A183HHE4_9BILA</name>
<dbReference type="Proteomes" id="UP000267606">
    <property type="component" value="Unassembled WGS sequence"/>
</dbReference>
<gene>
    <name evidence="1" type="ORF">OFLC_LOCUS6905</name>
</gene>
<proteinExistence type="predicted"/>
<protein>
    <submittedName>
        <fullName evidence="1 3">Uncharacterized protein</fullName>
    </submittedName>
</protein>
<keyword evidence="2" id="KW-1185">Reference proteome</keyword>